<dbReference type="PROSITE" id="PS00198">
    <property type="entry name" value="4FE4S_FER_1"/>
    <property type="match status" value="1"/>
</dbReference>
<dbReference type="PANTHER" id="PTHR43673:SF10">
    <property type="entry name" value="NADH DEHYDROGENASE_NAD(P)H NITROREDUCTASE XCC3605-RELATED"/>
    <property type="match status" value="1"/>
</dbReference>
<dbReference type="InterPro" id="IPR017900">
    <property type="entry name" value="4Fe4S_Fe_S_CS"/>
</dbReference>
<dbReference type="KEGG" id="dol:Dole_1590"/>
<feature type="domain" description="4Fe-4S ferredoxin-type" evidence="7">
    <location>
        <begin position="30"/>
        <end position="60"/>
    </location>
</feature>
<keyword evidence="2" id="KW-0479">Metal-binding</keyword>
<keyword evidence="6" id="KW-1133">Transmembrane helix</keyword>
<dbReference type="CDD" id="cd02143">
    <property type="entry name" value="nitroreductase_FeS-like"/>
    <property type="match status" value="1"/>
</dbReference>
<dbReference type="SUPFAM" id="SSF54862">
    <property type="entry name" value="4Fe-4S ferredoxins"/>
    <property type="match status" value="1"/>
</dbReference>
<dbReference type="InterPro" id="IPR017896">
    <property type="entry name" value="4Fe4S_Fe-S-bd"/>
</dbReference>
<keyword evidence="6" id="KW-0472">Membrane</keyword>
<dbReference type="Gene3D" id="3.40.109.10">
    <property type="entry name" value="NADH Oxidase"/>
    <property type="match status" value="1"/>
</dbReference>
<evidence type="ECO:0000313" key="8">
    <source>
        <dbReference type="EMBL" id="ABW67394.1"/>
    </source>
</evidence>
<evidence type="ECO:0000256" key="4">
    <source>
        <dbReference type="ARBA" id="ARBA00023004"/>
    </source>
</evidence>
<dbReference type="Pfam" id="PF00881">
    <property type="entry name" value="Nitroreductase"/>
    <property type="match status" value="1"/>
</dbReference>
<keyword evidence="4" id="KW-0408">Iron</keyword>
<dbReference type="eggNOG" id="COG0778">
    <property type="taxonomic scope" value="Bacteria"/>
</dbReference>
<dbReference type="SUPFAM" id="SSF55469">
    <property type="entry name" value="FMN-dependent nitroreductase-like"/>
    <property type="match status" value="1"/>
</dbReference>
<dbReference type="GO" id="GO:0051536">
    <property type="term" value="F:iron-sulfur cluster binding"/>
    <property type="evidence" value="ECO:0007669"/>
    <property type="project" value="UniProtKB-KW"/>
</dbReference>
<evidence type="ECO:0000256" key="2">
    <source>
        <dbReference type="ARBA" id="ARBA00022723"/>
    </source>
</evidence>
<dbReference type="AlphaFoldDB" id="A8ZZZ4"/>
<reference evidence="8 9" key="1">
    <citation type="submission" date="2007-10" db="EMBL/GenBank/DDBJ databases">
        <title>Complete sequence of Desulfococcus oleovorans Hxd3.</title>
        <authorList>
            <consortium name="US DOE Joint Genome Institute"/>
            <person name="Copeland A."/>
            <person name="Lucas S."/>
            <person name="Lapidus A."/>
            <person name="Barry K."/>
            <person name="Glavina del Rio T."/>
            <person name="Dalin E."/>
            <person name="Tice H."/>
            <person name="Pitluck S."/>
            <person name="Kiss H."/>
            <person name="Brettin T."/>
            <person name="Bruce D."/>
            <person name="Detter J.C."/>
            <person name="Han C."/>
            <person name="Schmutz J."/>
            <person name="Larimer F."/>
            <person name="Land M."/>
            <person name="Hauser L."/>
            <person name="Kyrpides N."/>
            <person name="Kim E."/>
            <person name="Wawrik B."/>
            <person name="Richardson P."/>
        </authorList>
    </citation>
    <scope>NUCLEOTIDE SEQUENCE [LARGE SCALE GENOMIC DNA]</scope>
    <source>
        <strain evidence="9">DSM 6200 / JCM 39069 / Hxd3</strain>
    </source>
</reference>
<name>A8ZZZ4_DESOH</name>
<dbReference type="PANTHER" id="PTHR43673">
    <property type="entry name" value="NAD(P)H NITROREDUCTASE YDGI-RELATED"/>
    <property type="match status" value="1"/>
</dbReference>
<keyword evidence="9" id="KW-1185">Reference proteome</keyword>
<gene>
    <name evidence="8" type="ordered locus">Dole_1590</name>
</gene>
<dbReference type="STRING" id="96561.Dole_1590"/>
<evidence type="ECO:0000259" key="7">
    <source>
        <dbReference type="PROSITE" id="PS51379"/>
    </source>
</evidence>
<evidence type="ECO:0000313" key="9">
    <source>
        <dbReference type="Proteomes" id="UP000008561"/>
    </source>
</evidence>
<evidence type="ECO:0000256" key="3">
    <source>
        <dbReference type="ARBA" id="ARBA00023002"/>
    </source>
</evidence>
<evidence type="ECO:0000256" key="5">
    <source>
        <dbReference type="ARBA" id="ARBA00023014"/>
    </source>
</evidence>
<evidence type="ECO:0000256" key="1">
    <source>
        <dbReference type="ARBA" id="ARBA00007118"/>
    </source>
</evidence>
<accession>A8ZZZ4</accession>
<comment type="similarity">
    <text evidence="1">Belongs to the nitroreductase family.</text>
</comment>
<dbReference type="Pfam" id="PF13187">
    <property type="entry name" value="Fer4_9"/>
    <property type="match status" value="1"/>
</dbReference>
<dbReference type="RefSeq" id="WP_012175010.1">
    <property type="nucleotide sequence ID" value="NC_009943.1"/>
</dbReference>
<dbReference type="GO" id="GO:0046872">
    <property type="term" value="F:metal ion binding"/>
    <property type="evidence" value="ECO:0007669"/>
    <property type="project" value="UniProtKB-KW"/>
</dbReference>
<dbReference type="EMBL" id="CP000859">
    <property type="protein sequence ID" value="ABW67394.1"/>
    <property type="molecule type" value="Genomic_DNA"/>
</dbReference>
<keyword evidence="5" id="KW-0411">Iron-sulfur</keyword>
<dbReference type="InterPro" id="IPR029479">
    <property type="entry name" value="Nitroreductase"/>
</dbReference>
<organism evidence="8 9">
    <name type="scientific">Desulfosudis oleivorans (strain DSM 6200 / JCM 39069 / Hxd3)</name>
    <name type="common">Desulfococcus oleovorans</name>
    <dbReference type="NCBI Taxonomy" id="96561"/>
    <lineage>
        <taxon>Bacteria</taxon>
        <taxon>Pseudomonadati</taxon>
        <taxon>Thermodesulfobacteriota</taxon>
        <taxon>Desulfobacteria</taxon>
        <taxon>Desulfobacterales</taxon>
        <taxon>Desulfosudaceae</taxon>
        <taxon>Desulfosudis</taxon>
    </lineage>
</organism>
<keyword evidence="3" id="KW-0560">Oxidoreductase</keyword>
<dbReference type="HOGENOM" id="CLU_070764_2_0_7"/>
<dbReference type="Proteomes" id="UP000008561">
    <property type="component" value="Chromosome"/>
</dbReference>
<keyword evidence="6" id="KW-0812">Transmembrane</keyword>
<feature type="transmembrane region" description="Helical" evidence="6">
    <location>
        <begin position="221"/>
        <end position="242"/>
    </location>
</feature>
<dbReference type="Gene3D" id="3.30.70.20">
    <property type="match status" value="1"/>
</dbReference>
<dbReference type="GO" id="GO:0016491">
    <property type="term" value="F:oxidoreductase activity"/>
    <property type="evidence" value="ECO:0007669"/>
    <property type="project" value="UniProtKB-KW"/>
</dbReference>
<dbReference type="OrthoDB" id="9798098at2"/>
<sequence>MRIERLTDRCNNCMLCVEECIAGVWREVNGVPEPVFPLACNLCSHCVAVCPRQAIVHSRLDQGQVDRVRRKLLDAETYREITVTRRSIRRYKDLPVPRQAIEKVLDLARFSPTASNSQHLSYIVITDRAIIQKAADRVFAMGVKAYRWATSRPGKMVLGLLKKNKKIASLQRYMAAMDYYIEQSAAGRDYILHNAPVLILVCAPRGADFAVDNCNIAGTNIINYAHTLGLGTCYIGFLTLLLRRGKKLRALLRVPENRQVGVSLVMGYPAYRHSFAPARKNPCVTWV</sequence>
<dbReference type="InterPro" id="IPR000415">
    <property type="entry name" value="Nitroreductase-like"/>
</dbReference>
<proteinExistence type="inferred from homology"/>
<evidence type="ECO:0000256" key="6">
    <source>
        <dbReference type="SAM" id="Phobius"/>
    </source>
</evidence>
<dbReference type="PROSITE" id="PS51379">
    <property type="entry name" value="4FE4S_FER_2"/>
    <property type="match status" value="1"/>
</dbReference>
<dbReference type="eggNOG" id="COG1146">
    <property type="taxonomic scope" value="Bacteria"/>
</dbReference>
<protein>
    <submittedName>
        <fullName evidence="8">Nitroreductase</fullName>
    </submittedName>
</protein>